<reference evidence="3" key="1">
    <citation type="submission" date="2018-09" db="EMBL/GenBank/DDBJ databases">
        <title>Acidovorax cavernicola nov. sp. isolated from Gruta de las Maravillas (Aracena, Spain).</title>
        <authorList>
            <person name="Jurado V."/>
            <person name="Gutierrez-Patricio S."/>
            <person name="Gonzalez-Pimentel J.L."/>
            <person name="Miller A.Z."/>
            <person name="Laiz L."/>
            <person name="Saiz-Jimenez C."/>
        </authorList>
    </citation>
    <scope>NUCLEOTIDE SEQUENCE [LARGE SCALE GENOMIC DNA]</scope>
    <source>
        <strain evidence="3">1011MAR3C25</strain>
    </source>
</reference>
<proteinExistence type="predicted"/>
<evidence type="ECO:0000313" key="3">
    <source>
        <dbReference type="Proteomes" id="UP000284202"/>
    </source>
</evidence>
<protein>
    <recommendedName>
        <fullName evidence="1">Bacteriophage Mu GpT domain-containing protein</fullName>
    </recommendedName>
</protein>
<keyword evidence="3" id="KW-1185">Reference proteome</keyword>
<feature type="domain" description="Bacteriophage Mu GpT" evidence="1">
    <location>
        <begin position="8"/>
        <end position="293"/>
    </location>
</feature>
<gene>
    <name evidence="2" type="ORF">D3P04_05115</name>
</gene>
<name>A0A418T1Q3_9RHOB</name>
<dbReference type="OrthoDB" id="9804833at2"/>
<sequence>MDITQASLAALNTAFTTAFNTRLTGTETTYGRIAMTVPSSTRHQAYPKLSELGPMREWIGERYVERLERDGFTITNRKFEKTIAVAADDISDDQIGLFTPIVNDMGQVAAELPDDLVWEQLEAGFTTEHYDGQMFFDTDHPVVGKDGAETSVSNFQGGAGAAWYLIDDSRSIKPMIFQDREAPKITPKTNLNDDNVFWQDEFVWGAKRRCASGFGAWQLIYASRQPLTSENYAAARAAMMTMRGHGGRKLNLRPKLLVVPGTLEEAGLELLNAGRNAAGADNVWKGTATLHVENRLTLI</sequence>
<comment type="caution">
    <text evidence="2">The sequence shown here is derived from an EMBL/GenBank/DDBJ whole genome shotgun (WGS) entry which is preliminary data.</text>
</comment>
<evidence type="ECO:0000313" key="2">
    <source>
        <dbReference type="EMBL" id="RJE87131.1"/>
    </source>
</evidence>
<accession>A0A418T1Q3</accession>
<dbReference type="InterPro" id="IPR018774">
    <property type="entry name" value="Phage_Mu_GpT"/>
</dbReference>
<evidence type="ECO:0000259" key="1">
    <source>
        <dbReference type="Pfam" id="PF10124"/>
    </source>
</evidence>
<organism evidence="2 3">
    <name type="scientific">Paracoccus onubensis</name>
    <dbReference type="NCBI Taxonomy" id="1675788"/>
    <lineage>
        <taxon>Bacteria</taxon>
        <taxon>Pseudomonadati</taxon>
        <taxon>Pseudomonadota</taxon>
        <taxon>Alphaproteobacteria</taxon>
        <taxon>Rhodobacterales</taxon>
        <taxon>Paracoccaceae</taxon>
        <taxon>Paracoccus</taxon>
    </lineage>
</organism>
<dbReference type="Proteomes" id="UP000284202">
    <property type="component" value="Unassembled WGS sequence"/>
</dbReference>
<dbReference type="AlphaFoldDB" id="A0A418T1Q3"/>
<dbReference type="RefSeq" id="WP_119746615.1">
    <property type="nucleotide sequence ID" value="NZ_QZCG01000003.1"/>
</dbReference>
<dbReference type="EMBL" id="QZCG01000003">
    <property type="protein sequence ID" value="RJE87131.1"/>
    <property type="molecule type" value="Genomic_DNA"/>
</dbReference>
<dbReference type="Pfam" id="PF10124">
    <property type="entry name" value="Mu-like_gpT"/>
    <property type="match status" value="1"/>
</dbReference>